<evidence type="ECO:0000256" key="1">
    <source>
        <dbReference type="ARBA" id="ARBA00004117"/>
    </source>
</evidence>
<name>A0A3S1DQQ0_9BACL</name>
<keyword evidence="8" id="KW-0966">Cell projection</keyword>
<dbReference type="InterPro" id="IPR006300">
    <property type="entry name" value="FlgB"/>
</dbReference>
<keyword evidence="8" id="KW-0969">Cilium</keyword>
<comment type="similarity">
    <text evidence="2 6">Belongs to the flagella basal body rod proteins family.</text>
</comment>
<dbReference type="Proteomes" id="UP000279446">
    <property type="component" value="Unassembled WGS sequence"/>
</dbReference>
<evidence type="ECO:0000259" key="7">
    <source>
        <dbReference type="Pfam" id="PF00460"/>
    </source>
</evidence>
<reference evidence="8 9" key="1">
    <citation type="submission" date="2018-12" db="EMBL/GenBank/DDBJ databases">
        <authorList>
            <person name="Sun L."/>
            <person name="Chen Z."/>
        </authorList>
    </citation>
    <scope>NUCLEOTIDE SEQUENCE [LARGE SCALE GENOMIC DNA]</scope>
    <source>
        <strain evidence="8 9">DSM 15890</strain>
    </source>
</reference>
<organism evidence="8 9">
    <name type="scientific">Paenibacillus anaericanus</name>
    <dbReference type="NCBI Taxonomy" id="170367"/>
    <lineage>
        <taxon>Bacteria</taxon>
        <taxon>Bacillati</taxon>
        <taxon>Bacillota</taxon>
        <taxon>Bacilli</taxon>
        <taxon>Bacillales</taxon>
        <taxon>Paenibacillaceae</taxon>
        <taxon>Paenibacillus</taxon>
    </lineage>
</organism>
<dbReference type="InterPro" id="IPR001444">
    <property type="entry name" value="Flag_bb_rod_N"/>
</dbReference>
<dbReference type="GO" id="GO:0071978">
    <property type="term" value="P:bacterial-type flagellum-dependent swarming motility"/>
    <property type="evidence" value="ECO:0007669"/>
    <property type="project" value="TreeGrafter"/>
</dbReference>
<comment type="subunit">
    <text evidence="6">The basal body constitutes a major portion of the flagellar organelle and consists of a number of rings mounted on a central rod.</text>
</comment>
<dbReference type="OrthoDB" id="9792068at2"/>
<dbReference type="PROSITE" id="PS00588">
    <property type="entry name" value="FLAGELLA_BB_ROD"/>
    <property type="match status" value="1"/>
</dbReference>
<keyword evidence="8" id="KW-0282">Flagellum</keyword>
<feature type="domain" description="Flagellar basal body rod protein N-terminal" evidence="7">
    <location>
        <begin position="16"/>
        <end position="39"/>
    </location>
</feature>
<dbReference type="AlphaFoldDB" id="A0A3S1DQQ0"/>
<dbReference type="PIRSF" id="PIRSF002889">
    <property type="entry name" value="Rod_FlgB"/>
    <property type="match status" value="1"/>
</dbReference>
<proteinExistence type="inferred from homology"/>
<dbReference type="GO" id="GO:0030694">
    <property type="term" value="C:bacterial-type flagellum basal body, rod"/>
    <property type="evidence" value="ECO:0007669"/>
    <property type="project" value="InterPro"/>
</dbReference>
<dbReference type="RefSeq" id="WP_127191793.1">
    <property type="nucleotide sequence ID" value="NZ_RZNY01000006.1"/>
</dbReference>
<comment type="caution">
    <text evidence="8">The sequence shown here is derived from an EMBL/GenBank/DDBJ whole genome shotgun (WGS) entry which is preliminary data.</text>
</comment>
<dbReference type="EMBL" id="RZNY01000006">
    <property type="protein sequence ID" value="RUT46907.1"/>
    <property type="molecule type" value="Genomic_DNA"/>
</dbReference>
<accession>A0A3S1DQQ0</accession>
<gene>
    <name evidence="8" type="primary">flgB</name>
    <name evidence="8" type="ORF">EJP82_09390</name>
</gene>
<comment type="function">
    <text evidence="5 6">Structural component of flagellum, the bacterial motility apparatus. Part of the rod structure of flagellar basal body.</text>
</comment>
<evidence type="ECO:0000256" key="5">
    <source>
        <dbReference type="ARBA" id="ARBA00024934"/>
    </source>
</evidence>
<dbReference type="Pfam" id="PF00460">
    <property type="entry name" value="Flg_bb_rod"/>
    <property type="match status" value="1"/>
</dbReference>
<evidence type="ECO:0000256" key="6">
    <source>
        <dbReference type="PIRNR" id="PIRNR002889"/>
    </source>
</evidence>
<dbReference type="InterPro" id="IPR019776">
    <property type="entry name" value="Flagellar_basal_body_rod_CS"/>
</dbReference>
<evidence type="ECO:0000256" key="3">
    <source>
        <dbReference type="ARBA" id="ARBA00014376"/>
    </source>
</evidence>
<evidence type="ECO:0000313" key="8">
    <source>
        <dbReference type="EMBL" id="RUT46907.1"/>
    </source>
</evidence>
<sequence>MQILSGVGFQRLEAAIDAANIRQSVISNNIANEDTPYFKRSSVSFESLLQDEMNSEMPTLRGITTNPRHFVIGPSNSSIPDSQVITDETTSMNNNLNNVDIDSEMSLLAENQLRYNSYIELLNYQIKMKQTAISK</sequence>
<evidence type="ECO:0000256" key="4">
    <source>
        <dbReference type="ARBA" id="ARBA00023143"/>
    </source>
</evidence>
<comment type="subcellular location">
    <subcellularLocation>
        <location evidence="1 6">Bacterial flagellum basal body</location>
    </subcellularLocation>
</comment>
<keyword evidence="9" id="KW-1185">Reference proteome</keyword>
<dbReference type="PANTHER" id="PTHR30435:SF12">
    <property type="entry name" value="FLAGELLAR BASAL BODY ROD PROTEIN FLGB"/>
    <property type="match status" value="1"/>
</dbReference>
<evidence type="ECO:0000313" key="9">
    <source>
        <dbReference type="Proteomes" id="UP000279446"/>
    </source>
</evidence>
<protein>
    <recommendedName>
        <fullName evidence="3 6">Flagellar basal body rod protein FlgB</fullName>
    </recommendedName>
</protein>
<dbReference type="PANTHER" id="PTHR30435">
    <property type="entry name" value="FLAGELLAR PROTEIN"/>
    <property type="match status" value="1"/>
</dbReference>
<keyword evidence="4 6" id="KW-0975">Bacterial flagellum</keyword>
<dbReference type="NCBIfam" id="TIGR01396">
    <property type="entry name" value="FlgB"/>
    <property type="match status" value="1"/>
</dbReference>
<evidence type="ECO:0000256" key="2">
    <source>
        <dbReference type="ARBA" id="ARBA00009677"/>
    </source>
</evidence>